<keyword evidence="8" id="KW-1278">Translocase</keyword>
<feature type="domain" description="Peptidase C39" evidence="15">
    <location>
        <begin position="1"/>
        <end position="135"/>
    </location>
</feature>
<evidence type="ECO:0000256" key="6">
    <source>
        <dbReference type="ARBA" id="ARBA00022801"/>
    </source>
</evidence>
<dbReference type="PROSITE" id="PS00211">
    <property type="entry name" value="ABC_TRANSPORTER_1"/>
    <property type="match status" value="1"/>
</dbReference>
<dbReference type="SMART" id="SM00382">
    <property type="entry name" value="AAA"/>
    <property type="match status" value="1"/>
</dbReference>
<dbReference type="GO" id="GO:0015421">
    <property type="term" value="F:ABC-type oligopeptide transporter activity"/>
    <property type="evidence" value="ECO:0007669"/>
    <property type="project" value="TreeGrafter"/>
</dbReference>
<dbReference type="GO" id="GO:0006508">
    <property type="term" value="P:proteolysis"/>
    <property type="evidence" value="ECO:0007669"/>
    <property type="project" value="InterPro"/>
</dbReference>
<feature type="domain" description="ABC transmembrane type-1" evidence="14">
    <location>
        <begin position="167"/>
        <end position="446"/>
    </location>
</feature>
<dbReference type="AlphaFoldDB" id="A0A7X4HFI7"/>
<evidence type="ECO:0000256" key="12">
    <source>
        <dbReference type="SAM" id="Phobius"/>
    </source>
</evidence>
<keyword evidence="3" id="KW-1003">Cell membrane</keyword>
<dbReference type="InterPro" id="IPR027417">
    <property type="entry name" value="P-loop_NTPase"/>
</dbReference>
<dbReference type="GO" id="GO:0006869">
    <property type="term" value="P:lipid transport"/>
    <property type="evidence" value="ECO:0007669"/>
    <property type="project" value="UniProtKB-KW"/>
</dbReference>
<feature type="transmembrane region" description="Helical" evidence="12">
    <location>
        <begin position="201"/>
        <end position="221"/>
    </location>
</feature>
<accession>A0A7X4HFI7</accession>
<dbReference type="EMBL" id="WWCU01000031">
    <property type="protein sequence ID" value="MYN10024.1"/>
    <property type="molecule type" value="Genomic_DNA"/>
</dbReference>
<dbReference type="FunFam" id="3.40.50.300:FF:000221">
    <property type="entry name" value="Multidrug ABC transporter ATP-binding protein"/>
    <property type="match status" value="1"/>
</dbReference>
<comment type="caution">
    <text evidence="16">The sequence shown here is derived from an EMBL/GenBank/DDBJ whole genome shotgun (WGS) entry which is preliminary data.</text>
</comment>
<evidence type="ECO:0000256" key="1">
    <source>
        <dbReference type="ARBA" id="ARBA00004651"/>
    </source>
</evidence>
<dbReference type="SUPFAM" id="SSF52540">
    <property type="entry name" value="P-loop containing nucleoside triphosphate hydrolases"/>
    <property type="match status" value="1"/>
</dbReference>
<evidence type="ECO:0000256" key="4">
    <source>
        <dbReference type="ARBA" id="ARBA00022692"/>
    </source>
</evidence>
<feature type="domain" description="ABC transporter" evidence="13">
    <location>
        <begin position="479"/>
        <end position="714"/>
    </location>
</feature>
<dbReference type="RefSeq" id="WP_161074321.1">
    <property type="nucleotide sequence ID" value="NZ_CP086370.1"/>
</dbReference>
<dbReference type="InterPro" id="IPR011527">
    <property type="entry name" value="ABC1_TM_dom"/>
</dbReference>
<gene>
    <name evidence="16" type="ORF">GTP77_22135</name>
</gene>
<keyword evidence="11 12" id="KW-0472">Membrane</keyword>
<dbReference type="InterPro" id="IPR017871">
    <property type="entry name" value="ABC_transporter-like_CS"/>
</dbReference>
<evidence type="ECO:0000256" key="3">
    <source>
        <dbReference type="ARBA" id="ARBA00022475"/>
    </source>
</evidence>
<keyword evidence="9 12" id="KW-1133">Transmembrane helix</keyword>
<feature type="transmembrane region" description="Helical" evidence="12">
    <location>
        <begin position="303"/>
        <end position="322"/>
    </location>
</feature>
<dbReference type="PANTHER" id="PTHR43394:SF1">
    <property type="entry name" value="ATP-BINDING CASSETTE SUB-FAMILY B MEMBER 10, MITOCHONDRIAL"/>
    <property type="match status" value="1"/>
</dbReference>
<dbReference type="InterPro" id="IPR039421">
    <property type="entry name" value="Type_1_exporter"/>
</dbReference>
<dbReference type="Pfam" id="PF03412">
    <property type="entry name" value="Peptidase_C39"/>
    <property type="match status" value="1"/>
</dbReference>
<dbReference type="Proteomes" id="UP000450676">
    <property type="component" value="Unassembled WGS sequence"/>
</dbReference>
<dbReference type="InterPro" id="IPR003439">
    <property type="entry name" value="ABC_transporter-like_ATP-bd"/>
</dbReference>
<dbReference type="SUPFAM" id="SSF90123">
    <property type="entry name" value="ABC transporter transmembrane region"/>
    <property type="match status" value="1"/>
</dbReference>
<evidence type="ECO:0000259" key="15">
    <source>
        <dbReference type="PROSITE" id="PS50990"/>
    </source>
</evidence>
<comment type="subcellular location">
    <subcellularLocation>
        <location evidence="1">Cell membrane</location>
        <topology evidence="1">Multi-pass membrane protein</topology>
    </subcellularLocation>
</comment>
<dbReference type="CDD" id="cd18783">
    <property type="entry name" value="ABC_6TM_PrtD_LapB_HlyB_like"/>
    <property type="match status" value="1"/>
</dbReference>
<dbReference type="PROSITE" id="PS50929">
    <property type="entry name" value="ABC_TM1F"/>
    <property type="match status" value="1"/>
</dbReference>
<evidence type="ECO:0000259" key="14">
    <source>
        <dbReference type="PROSITE" id="PS50929"/>
    </source>
</evidence>
<dbReference type="Gene3D" id="3.40.50.300">
    <property type="entry name" value="P-loop containing nucleotide triphosphate hydrolases"/>
    <property type="match status" value="1"/>
</dbReference>
<evidence type="ECO:0000259" key="13">
    <source>
        <dbReference type="PROSITE" id="PS50893"/>
    </source>
</evidence>
<evidence type="ECO:0000256" key="7">
    <source>
        <dbReference type="ARBA" id="ARBA00022840"/>
    </source>
</evidence>
<dbReference type="Pfam" id="PF00005">
    <property type="entry name" value="ABC_tran"/>
    <property type="match status" value="1"/>
</dbReference>
<keyword evidence="17" id="KW-1185">Reference proteome</keyword>
<dbReference type="Gene3D" id="3.90.70.10">
    <property type="entry name" value="Cysteine proteinases"/>
    <property type="match status" value="1"/>
</dbReference>
<keyword evidence="4 12" id="KW-0812">Transmembrane</keyword>
<keyword evidence="5" id="KW-0547">Nucleotide-binding</keyword>
<evidence type="ECO:0000256" key="9">
    <source>
        <dbReference type="ARBA" id="ARBA00022989"/>
    </source>
</evidence>
<dbReference type="PROSITE" id="PS50990">
    <property type="entry name" value="PEPTIDASE_C39"/>
    <property type="match status" value="1"/>
</dbReference>
<protein>
    <submittedName>
        <fullName evidence="16">ATP-binding cassette domain-containing protein</fullName>
    </submittedName>
</protein>
<organism evidence="16 17">
    <name type="scientific">Pseudoduganella aquatica</name>
    <dbReference type="NCBI Taxonomy" id="2660641"/>
    <lineage>
        <taxon>Bacteria</taxon>
        <taxon>Pseudomonadati</taxon>
        <taxon>Pseudomonadota</taxon>
        <taxon>Betaproteobacteria</taxon>
        <taxon>Burkholderiales</taxon>
        <taxon>Oxalobacteraceae</taxon>
        <taxon>Telluria group</taxon>
        <taxon>Pseudoduganella</taxon>
    </lineage>
</organism>
<keyword evidence="2" id="KW-0813">Transport</keyword>
<reference evidence="16 17" key="1">
    <citation type="submission" date="2019-12" db="EMBL/GenBank/DDBJ databases">
        <title>Novel species isolated from a subtropical stream in China.</title>
        <authorList>
            <person name="Lu H."/>
        </authorList>
    </citation>
    <scope>NUCLEOTIDE SEQUENCE [LARGE SCALE GENOMIC DNA]</scope>
    <source>
        <strain evidence="16 17">FT127W</strain>
    </source>
</reference>
<evidence type="ECO:0000313" key="16">
    <source>
        <dbReference type="EMBL" id="MYN10024.1"/>
    </source>
</evidence>
<evidence type="ECO:0000256" key="10">
    <source>
        <dbReference type="ARBA" id="ARBA00023055"/>
    </source>
</evidence>
<keyword evidence="6" id="KW-0378">Hydrolase</keyword>
<evidence type="ECO:0000313" key="17">
    <source>
        <dbReference type="Proteomes" id="UP000450676"/>
    </source>
</evidence>
<dbReference type="PROSITE" id="PS50893">
    <property type="entry name" value="ABC_TRANSPORTER_2"/>
    <property type="match status" value="1"/>
</dbReference>
<dbReference type="Gene3D" id="1.20.1560.10">
    <property type="entry name" value="ABC transporter type 1, transmembrane domain"/>
    <property type="match status" value="1"/>
</dbReference>
<sequence length="719" mass="78816">MHDKFPHTAIQCLTAIAQHHGLQINPERLIDDYALGAEEPGDSLLLRIAGDIGLKAKAGRLDWNGLMAQEGVFPLMARLRDGNMVIAVGAKQNSDVAGDGGSMVAVLNPAAGAAGVVMVSQADFCARWDGEVVFLKRQHKLSDPNQPFSLRWFIPEILKQKAAYRDIFIAAIAMHLLAMASPIFFQLVIDKVLTHQAVTTLWVLAAGIVIALVFDATFGYLRQMLTLAASNKIDMRLTRRTFSHLLSLPIDYFETHTAGVVTRHMQQLEKIRNFLTGRLFFTGLDLISLLIFLPILFSYSVKLAMVVLAFTAMIAVIVMAMVPAYQRRLNALYAAEGHRQGMLVETIHGMRTVKALAIEPAQRRTWDQRSAEAITMHFRVGQISITGNAITDFLGKLMPVVLIVLGAQDVFNQTLSVGALIAFQMLSQRVTGPLISMVGLVNEYQETALSVKMLGEVMNRAPEGRAGAGGLRPVLNGEIKFDDVTFRYPGSQTAALDRTSFTIQPGTVVGVVGRSGSGKTTLTKVIQGLYSVQEGIVRFDGVDAREIELSHLRRQIGVVLQENFLFRGTVRENLTVTKPDATFEEIAEAAAAAGADEFIERLPMGYDTLLEESASNLSGGQKQRLSIARSLLAKPRILILDEAASALDPESEAIFIRNLSKIAVGRTVVMISHRLSTLVNANSILVMQRGQLVDAGTHQELLTRSDTYQHLWNQQTSHL</sequence>
<proteinExistence type="predicted"/>
<dbReference type="InterPro" id="IPR036640">
    <property type="entry name" value="ABC1_TM_sf"/>
</dbReference>
<name>A0A7X4HFI7_9BURK</name>
<dbReference type="PANTHER" id="PTHR43394">
    <property type="entry name" value="ATP-DEPENDENT PERMEASE MDL1, MITOCHONDRIAL"/>
    <property type="match status" value="1"/>
</dbReference>
<dbReference type="Pfam" id="PF00664">
    <property type="entry name" value="ABC_membrane"/>
    <property type="match status" value="1"/>
</dbReference>
<dbReference type="GO" id="GO:0005886">
    <property type="term" value="C:plasma membrane"/>
    <property type="evidence" value="ECO:0007669"/>
    <property type="project" value="UniProtKB-SubCell"/>
</dbReference>
<evidence type="ECO:0000256" key="2">
    <source>
        <dbReference type="ARBA" id="ARBA00022448"/>
    </source>
</evidence>
<dbReference type="GO" id="GO:0016887">
    <property type="term" value="F:ATP hydrolysis activity"/>
    <property type="evidence" value="ECO:0007669"/>
    <property type="project" value="InterPro"/>
</dbReference>
<dbReference type="GO" id="GO:0008233">
    <property type="term" value="F:peptidase activity"/>
    <property type="evidence" value="ECO:0007669"/>
    <property type="project" value="InterPro"/>
</dbReference>
<keyword evidence="7 16" id="KW-0067">ATP-binding</keyword>
<keyword evidence="10" id="KW-0445">Lipid transport</keyword>
<feature type="transmembrane region" description="Helical" evidence="12">
    <location>
        <begin position="167"/>
        <end position="189"/>
    </location>
</feature>
<evidence type="ECO:0000256" key="5">
    <source>
        <dbReference type="ARBA" id="ARBA00022741"/>
    </source>
</evidence>
<dbReference type="GO" id="GO:0005524">
    <property type="term" value="F:ATP binding"/>
    <property type="evidence" value="ECO:0007669"/>
    <property type="project" value="UniProtKB-KW"/>
</dbReference>
<evidence type="ECO:0000256" key="11">
    <source>
        <dbReference type="ARBA" id="ARBA00023136"/>
    </source>
</evidence>
<evidence type="ECO:0000256" key="8">
    <source>
        <dbReference type="ARBA" id="ARBA00022967"/>
    </source>
</evidence>
<dbReference type="InterPro" id="IPR003593">
    <property type="entry name" value="AAA+_ATPase"/>
</dbReference>
<feature type="transmembrane region" description="Helical" evidence="12">
    <location>
        <begin position="275"/>
        <end position="297"/>
    </location>
</feature>
<dbReference type="InterPro" id="IPR005074">
    <property type="entry name" value="Peptidase_C39"/>
</dbReference>